<evidence type="ECO:0000256" key="1">
    <source>
        <dbReference type="SAM" id="MobiDB-lite"/>
    </source>
</evidence>
<reference evidence="2 3" key="1">
    <citation type="journal article" date="2011" name="Nat. Genet.">
        <title>The genome of the mesopolyploid crop species Brassica rapa.</title>
        <authorList>
            <consortium name="Brassica rapa Genome Sequencing Project Consortium"/>
            <person name="Wang X."/>
            <person name="Wang H."/>
            <person name="Wang J."/>
            <person name="Sun R."/>
            <person name="Wu J."/>
            <person name="Liu S."/>
            <person name="Bai Y."/>
            <person name="Mun J.H."/>
            <person name="Bancroft I."/>
            <person name="Cheng F."/>
            <person name="Huang S."/>
            <person name="Li X."/>
            <person name="Hua W."/>
            <person name="Wang J."/>
            <person name="Wang X."/>
            <person name="Freeling M."/>
            <person name="Pires J.C."/>
            <person name="Paterson A.H."/>
            <person name="Chalhoub B."/>
            <person name="Wang B."/>
            <person name="Hayward A."/>
            <person name="Sharpe A.G."/>
            <person name="Park B.S."/>
            <person name="Weisshaar B."/>
            <person name="Liu B."/>
            <person name="Li B."/>
            <person name="Liu B."/>
            <person name="Tong C."/>
            <person name="Song C."/>
            <person name="Duran C."/>
            <person name="Peng C."/>
            <person name="Geng C."/>
            <person name="Koh C."/>
            <person name="Lin C."/>
            <person name="Edwards D."/>
            <person name="Mu D."/>
            <person name="Shen D."/>
            <person name="Soumpourou E."/>
            <person name="Li F."/>
            <person name="Fraser F."/>
            <person name="Conant G."/>
            <person name="Lassalle G."/>
            <person name="King G.J."/>
            <person name="Bonnema G."/>
            <person name="Tang H."/>
            <person name="Wang H."/>
            <person name="Belcram H."/>
            <person name="Zhou H."/>
            <person name="Hirakawa H."/>
            <person name="Abe H."/>
            <person name="Guo H."/>
            <person name="Wang H."/>
            <person name="Jin H."/>
            <person name="Parkin I.A."/>
            <person name="Batley J."/>
            <person name="Kim J.S."/>
            <person name="Just J."/>
            <person name="Li J."/>
            <person name="Xu J."/>
            <person name="Deng J."/>
            <person name="Kim J.A."/>
            <person name="Li J."/>
            <person name="Yu J."/>
            <person name="Meng J."/>
            <person name="Wang J."/>
            <person name="Min J."/>
            <person name="Poulain J."/>
            <person name="Wang J."/>
            <person name="Hatakeyama K."/>
            <person name="Wu K."/>
            <person name="Wang L."/>
            <person name="Fang L."/>
            <person name="Trick M."/>
            <person name="Links M.G."/>
            <person name="Zhao M."/>
            <person name="Jin M."/>
            <person name="Ramchiary N."/>
            <person name="Drou N."/>
            <person name="Berkman P.J."/>
            <person name="Cai Q."/>
            <person name="Huang Q."/>
            <person name="Li R."/>
            <person name="Tabata S."/>
            <person name="Cheng S."/>
            <person name="Zhang S."/>
            <person name="Zhang S."/>
            <person name="Huang S."/>
            <person name="Sato S."/>
            <person name="Sun S."/>
            <person name="Kwon S.J."/>
            <person name="Choi S.R."/>
            <person name="Lee T.H."/>
            <person name="Fan W."/>
            <person name="Zhao X."/>
            <person name="Tan X."/>
            <person name="Xu X."/>
            <person name="Wang Y."/>
            <person name="Qiu Y."/>
            <person name="Yin Y."/>
            <person name="Li Y."/>
            <person name="Du Y."/>
            <person name="Liao Y."/>
            <person name="Lim Y."/>
            <person name="Narusaka Y."/>
            <person name="Wang Y."/>
            <person name="Wang Z."/>
            <person name="Li Z."/>
            <person name="Wang Z."/>
            <person name="Xiong Z."/>
            <person name="Zhang Z."/>
        </authorList>
    </citation>
    <scope>NUCLEOTIDE SEQUENCE [LARGE SCALE GENOMIC DNA]</scope>
    <source>
        <strain evidence="2 3">cv. Chiifu-401-42</strain>
    </source>
</reference>
<reference evidence="2" key="3">
    <citation type="submission" date="2023-03" db="UniProtKB">
        <authorList>
            <consortium name="EnsemblPlants"/>
        </authorList>
    </citation>
    <scope>IDENTIFICATION</scope>
    <source>
        <strain evidence="2">cv. Chiifu-401-42</strain>
    </source>
</reference>
<feature type="region of interest" description="Disordered" evidence="1">
    <location>
        <begin position="35"/>
        <end position="63"/>
    </location>
</feature>
<protein>
    <submittedName>
        <fullName evidence="2">Uncharacterized protein</fullName>
    </submittedName>
</protein>
<accession>M4D6B0</accession>
<dbReference type="Gramene" id="Bra012019.1">
    <property type="protein sequence ID" value="Bra012019.1-P"/>
    <property type="gene ID" value="Bra012019"/>
</dbReference>
<evidence type="ECO:0000313" key="3">
    <source>
        <dbReference type="Proteomes" id="UP000011750"/>
    </source>
</evidence>
<dbReference type="InParanoid" id="M4D6B0"/>
<organism evidence="2 3">
    <name type="scientific">Brassica campestris</name>
    <name type="common">Field mustard</name>
    <dbReference type="NCBI Taxonomy" id="3711"/>
    <lineage>
        <taxon>Eukaryota</taxon>
        <taxon>Viridiplantae</taxon>
        <taxon>Streptophyta</taxon>
        <taxon>Embryophyta</taxon>
        <taxon>Tracheophyta</taxon>
        <taxon>Spermatophyta</taxon>
        <taxon>Magnoliopsida</taxon>
        <taxon>eudicotyledons</taxon>
        <taxon>Gunneridae</taxon>
        <taxon>Pentapetalae</taxon>
        <taxon>rosids</taxon>
        <taxon>malvids</taxon>
        <taxon>Brassicales</taxon>
        <taxon>Brassicaceae</taxon>
        <taxon>Brassiceae</taxon>
        <taxon>Brassica</taxon>
    </lineage>
</organism>
<sequence>MSKMVNPLTSVMFAVQVMKLLKNLREKKMASSHLDLCDNSEAEDGNVEEYNQEENYTFEEDVH</sequence>
<dbReference type="HOGENOM" id="CLU_2888924_0_0_1"/>
<feature type="compositionally biased region" description="Acidic residues" evidence="1">
    <location>
        <begin position="38"/>
        <end position="63"/>
    </location>
</feature>
<dbReference type="eggNOG" id="KOG4270">
    <property type="taxonomic scope" value="Eukaryota"/>
</dbReference>
<proteinExistence type="predicted"/>
<keyword evidence="3" id="KW-1185">Reference proteome</keyword>
<reference evidence="2 3" key="2">
    <citation type="journal article" date="2018" name="Hortic Res">
        <title>Improved Brassica rapa reference genome by single-molecule sequencing and chromosome conformation capture technologies.</title>
        <authorList>
            <person name="Zhang L."/>
            <person name="Cai X."/>
            <person name="Wu J."/>
            <person name="Liu M."/>
            <person name="Grob S."/>
            <person name="Cheng F."/>
            <person name="Liang J."/>
            <person name="Cai C."/>
            <person name="Liu Z."/>
            <person name="Liu B."/>
            <person name="Wang F."/>
            <person name="Li S."/>
            <person name="Liu F."/>
            <person name="Li X."/>
            <person name="Cheng L."/>
            <person name="Yang W."/>
            <person name="Li M.H."/>
            <person name="Grossniklaus U."/>
            <person name="Zheng H."/>
            <person name="Wang X."/>
        </authorList>
    </citation>
    <scope>NUCLEOTIDE SEQUENCE [LARGE SCALE GENOMIC DNA]</scope>
    <source>
        <strain evidence="2 3">cv. Chiifu-401-42</strain>
    </source>
</reference>
<evidence type="ECO:0000313" key="2">
    <source>
        <dbReference type="EnsemblPlants" id="Bra012019.1-P"/>
    </source>
</evidence>
<dbReference type="OMA" id="NYTFEED"/>
<name>M4D6B0_BRACM</name>
<dbReference type="EnsemblPlants" id="Bra012019.1">
    <property type="protein sequence ID" value="Bra012019.1-P"/>
    <property type="gene ID" value="Bra012019"/>
</dbReference>
<dbReference type="AlphaFoldDB" id="M4D6B0"/>
<dbReference type="Proteomes" id="UP000011750">
    <property type="component" value="Chromosome A07"/>
</dbReference>